<evidence type="ECO:0000313" key="2">
    <source>
        <dbReference type="Proteomes" id="UP000185479"/>
    </source>
</evidence>
<keyword evidence="2" id="KW-1185">Reference proteome</keyword>
<proteinExistence type="predicted"/>
<dbReference type="AlphaFoldDB" id="A0A1L7CMF2"/>
<evidence type="ECO:0000313" key="1">
    <source>
        <dbReference type="EMBL" id="APT87022.1"/>
    </source>
</evidence>
<dbReference type="EMBL" id="CP009246">
    <property type="protein sequence ID" value="APT87022.1"/>
    <property type="molecule type" value="Genomic_DNA"/>
</dbReference>
<dbReference type="Proteomes" id="UP000185479">
    <property type="component" value="Chromosome"/>
</dbReference>
<protein>
    <submittedName>
        <fullName evidence="1">Uncharacterized protein</fullName>
    </submittedName>
</protein>
<accession>A0A1L7CMF2</accession>
<sequence>MRRIMVMPSSPALVRELSPADAPSRILLEAAVQCARSAMKAGIEKVDIVGSRDKRWRTGLEGSFRAWGAASLSVGAGIFLPELLARYVLSFVPGLGVEESRANLGVPREDTLTVVVVDGSAGLTQRAPLALVEGAVHTHHWCQKVCAGRDVEPCDKDALAAAGVQEPQLWEELARLGPRSAELVAADATLGVGRYVAGWEL</sequence>
<name>A0A1L7CMF2_CORFL</name>
<organism evidence="1 2">
    <name type="scientific">Corynebacterium flavescens</name>
    <dbReference type="NCBI Taxonomy" id="28028"/>
    <lineage>
        <taxon>Bacteria</taxon>
        <taxon>Bacillati</taxon>
        <taxon>Actinomycetota</taxon>
        <taxon>Actinomycetes</taxon>
        <taxon>Mycobacteriales</taxon>
        <taxon>Corynebacteriaceae</taxon>
        <taxon>Corynebacterium</taxon>
    </lineage>
</organism>
<dbReference type="OrthoDB" id="4774928at2"/>
<reference evidence="1 2" key="1">
    <citation type="submission" date="2014-08" db="EMBL/GenBank/DDBJ databases">
        <title>Complete genome sequence of Corynebacterium flavescens OJ8(T)(=DSM 20296(T)), isolated from cheese.</title>
        <authorList>
            <person name="Ruckert C."/>
            <person name="Albersmeier A."/>
            <person name="Winkler A."/>
            <person name="Kalinowski J."/>
        </authorList>
    </citation>
    <scope>NUCLEOTIDE SEQUENCE [LARGE SCALE GENOMIC DNA]</scope>
    <source>
        <strain evidence="1 2">OJ8</strain>
    </source>
</reference>
<gene>
    <name evidence="1" type="ORF">CFLV_07370</name>
</gene>
<dbReference type="KEGG" id="cfc:CFLV_07370"/>
<dbReference type="STRING" id="28028.CFLV_07370"/>